<dbReference type="AlphaFoldDB" id="A0A9W9NRA8"/>
<reference evidence="3" key="2">
    <citation type="journal article" date="2023" name="IMA Fungus">
        <title>Comparative genomic study of the Penicillium genus elucidates a diverse pangenome and 15 lateral gene transfer events.</title>
        <authorList>
            <person name="Petersen C."/>
            <person name="Sorensen T."/>
            <person name="Nielsen M.R."/>
            <person name="Sondergaard T.E."/>
            <person name="Sorensen J.L."/>
            <person name="Fitzpatrick D.A."/>
            <person name="Frisvad J.C."/>
            <person name="Nielsen K.L."/>
        </authorList>
    </citation>
    <scope>NUCLEOTIDE SEQUENCE</scope>
    <source>
        <strain evidence="3">IBT 19713</strain>
    </source>
</reference>
<dbReference type="EMBL" id="JAPQKS010000006">
    <property type="protein sequence ID" value="KAJ5223478.1"/>
    <property type="molecule type" value="Genomic_DNA"/>
</dbReference>
<proteinExistence type="inferred from homology"/>
<dbReference type="PANTHER" id="PTHR12289">
    <property type="entry name" value="METAXIN RELATED"/>
    <property type="match status" value="1"/>
</dbReference>
<comment type="caution">
    <text evidence="3">The sequence shown here is derived from an EMBL/GenBank/DDBJ whole genome shotgun (WGS) entry which is preliminary data.</text>
</comment>
<dbReference type="InterPro" id="IPR026928">
    <property type="entry name" value="FAX/IsoI-like"/>
</dbReference>
<evidence type="ECO:0000313" key="3">
    <source>
        <dbReference type="EMBL" id="KAJ5223478.1"/>
    </source>
</evidence>
<dbReference type="GeneID" id="83204619"/>
<name>A0A9W9NRA8_9EURO</name>
<dbReference type="GO" id="GO:0005737">
    <property type="term" value="C:cytoplasm"/>
    <property type="evidence" value="ECO:0007669"/>
    <property type="project" value="TreeGrafter"/>
</dbReference>
<dbReference type="Pfam" id="PF17172">
    <property type="entry name" value="GST_N_4"/>
    <property type="match status" value="1"/>
</dbReference>
<feature type="domain" description="Thioredoxin-like fold" evidence="2">
    <location>
        <begin position="25"/>
        <end position="123"/>
    </location>
</feature>
<evidence type="ECO:0000313" key="4">
    <source>
        <dbReference type="Proteomes" id="UP001150941"/>
    </source>
</evidence>
<keyword evidence="4" id="KW-1185">Reference proteome</keyword>
<dbReference type="SFLD" id="SFLDG01180">
    <property type="entry name" value="SUF1"/>
    <property type="match status" value="1"/>
</dbReference>
<dbReference type="PANTHER" id="PTHR12289:SF41">
    <property type="entry name" value="FAILED AXON CONNECTIONS-RELATED"/>
    <property type="match status" value="1"/>
</dbReference>
<evidence type="ECO:0000259" key="2">
    <source>
        <dbReference type="Pfam" id="PF17172"/>
    </source>
</evidence>
<dbReference type="SFLD" id="SFLDS00019">
    <property type="entry name" value="Glutathione_Transferase_(cytos"/>
    <property type="match status" value="1"/>
</dbReference>
<organism evidence="3 4">
    <name type="scientific">Penicillium chermesinum</name>
    <dbReference type="NCBI Taxonomy" id="63820"/>
    <lineage>
        <taxon>Eukaryota</taxon>
        <taxon>Fungi</taxon>
        <taxon>Dikarya</taxon>
        <taxon>Ascomycota</taxon>
        <taxon>Pezizomycotina</taxon>
        <taxon>Eurotiomycetes</taxon>
        <taxon>Eurotiomycetidae</taxon>
        <taxon>Eurotiales</taxon>
        <taxon>Aspergillaceae</taxon>
        <taxon>Penicillium</taxon>
    </lineage>
</organism>
<evidence type="ECO:0000256" key="1">
    <source>
        <dbReference type="ARBA" id="ARBA00006475"/>
    </source>
</evidence>
<dbReference type="OrthoDB" id="5809458at2759"/>
<dbReference type="SFLD" id="SFLDG01200">
    <property type="entry name" value="SUF1.1"/>
    <property type="match status" value="1"/>
</dbReference>
<protein>
    <recommendedName>
        <fullName evidence="2">Thioredoxin-like fold domain-containing protein</fullName>
    </recommendedName>
</protein>
<dbReference type="Proteomes" id="UP001150941">
    <property type="component" value="Unassembled WGS sequence"/>
</dbReference>
<gene>
    <name evidence="3" type="ORF">N7468_008020</name>
</gene>
<dbReference type="RefSeq" id="XP_058327661.1">
    <property type="nucleotide sequence ID" value="XM_058477316.1"/>
</dbReference>
<comment type="similarity">
    <text evidence="1">Belongs to the FAX family.</text>
</comment>
<accession>A0A9W9NRA8</accession>
<dbReference type="InterPro" id="IPR040079">
    <property type="entry name" value="Glutathione_S-Trfase"/>
</dbReference>
<reference evidence="3" key="1">
    <citation type="submission" date="2022-11" db="EMBL/GenBank/DDBJ databases">
        <authorList>
            <person name="Petersen C."/>
        </authorList>
    </citation>
    <scope>NUCLEOTIDE SEQUENCE</scope>
    <source>
        <strain evidence="3">IBT 19713</strain>
    </source>
</reference>
<dbReference type="InterPro" id="IPR050931">
    <property type="entry name" value="Mito_Protein_Transport_Metaxin"/>
</dbReference>
<sequence length="257" mass="29326">MSTTPMSTITVFGGFPEDGQYVWSPFVTKLEARLRFAAIPYRVQAGSIPNVLQGKIPYVTIETASGKETFADSDLAIKELICSGRMNYLNGDLTGTEKLQDLSLQALLEDKLYTFQGYERWVANYTVMRDKTFESVPLLMRIILGKVMYKKQMRTLKGQGMGKFTPDENLEIRREIWDMLAQTIEASYVMCRGEEPFWVWGGDEPTEADAVVFGFIISGLICKAAPQTMAYIKNRPVLVQYARRIHDAYFPDYELWD</sequence>
<dbReference type="InterPro" id="IPR012336">
    <property type="entry name" value="Thioredoxin-like_fold"/>
</dbReference>